<dbReference type="KEGG" id="cam:101506865"/>
<proteinExistence type="predicted"/>
<dbReference type="InterPro" id="IPR014476">
    <property type="entry name" value="AHL15-29"/>
</dbReference>
<dbReference type="OrthoDB" id="2156856at2759"/>
<reference evidence="7" key="1">
    <citation type="journal article" date="2013" name="Nat. Biotechnol.">
        <title>Draft genome sequence of chickpea (Cicer arietinum) provides a resource for trait improvement.</title>
        <authorList>
            <person name="Varshney R.K."/>
            <person name="Song C."/>
            <person name="Saxena R.K."/>
            <person name="Azam S."/>
            <person name="Yu S."/>
            <person name="Sharpe A.G."/>
            <person name="Cannon S."/>
            <person name="Baek J."/>
            <person name="Rosen B.D."/>
            <person name="Tar'an B."/>
            <person name="Millan T."/>
            <person name="Zhang X."/>
            <person name="Ramsay L.D."/>
            <person name="Iwata A."/>
            <person name="Wang Y."/>
            <person name="Nelson W."/>
            <person name="Farmer A.D."/>
            <person name="Gaur P.M."/>
            <person name="Soderlund C."/>
            <person name="Penmetsa R.V."/>
            <person name="Xu C."/>
            <person name="Bharti A.K."/>
            <person name="He W."/>
            <person name="Winter P."/>
            <person name="Zhao S."/>
            <person name="Hane J.K."/>
            <person name="Carrasquilla-Garcia N."/>
            <person name="Condie J.A."/>
            <person name="Upadhyaya H.D."/>
            <person name="Luo M.C."/>
            <person name="Thudi M."/>
            <person name="Gowda C.L."/>
            <person name="Singh N.P."/>
            <person name="Lichtenzveig J."/>
            <person name="Gali K.K."/>
            <person name="Rubio J."/>
            <person name="Nadarajan N."/>
            <person name="Dolezel J."/>
            <person name="Bansal K.C."/>
            <person name="Xu X."/>
            <person name="Edwards D."/>
            <person name="Zhang G."/>
            <person name="Kahl G."/>
            <person name="Gil J."/>
            <person name="Singh K.B."/>
            <person name="Datta S.K."/>
            <person name="Jackson S.A."/>
            <person name="Wang J."/>
            <person name="Cook D.R."/>
        </authorList>
    </citation>
    <scope>NUCLEOTIDE SEQUENCE [LARGE SCALE GENOMIC DNA]</scope>
    <source>
        <strain evidence="7">cv. CDC Frontier</strain>
    </source>
</reference>
<dbReference type="SUPFAM" id="SSF117856">
    <property type="entry name" value="AF0104/ALDC/Ptd012-like"/>
    <property type="match status" value="1"/>
</dbReference>
<dbReference type="Gene3D" id="3.30.1330.80">
    <property type="entry name" value="Hypothetical protein, similar to alpha- acetolactate decarboxylase, domain 2"/>
    <property type="match status" value="1"/>
</dbReference>
<dbReference type="GO" id="GO:0010228">
    <property type="term" value="P:vegetative to reproductive phase transition of meristem"/>
    <property type="evidence" value="ECO:0007669"/>
    <property type="project" value="TreeGrafter"/>
</dbReference>
<evidence type="ECO:0000256" key="4">
    <source>
        <dbReference type="ARBA" id="ARBA00023242"/>
    </source>
</evidence>
<dbReference type="GO" id="GO:0003700">
    <property type="term" value="F:DNA-binding transcription factor activity"/>
    <property type="evidence" value="ECO:0007669"/>
    <property type="project" value="TreeGrafter"/>
</dbReference>
<dbReference type="AlphaFoldDB" id="A0A1S2YA68"/>
<evidence type="ECO:0000313" key="7">
    <source>
        <dbReference type="Proteomes" id="UP000087171"/>
    </source>
</evidence>
<evidence type="ECO:0000256" key="5">
    <source>
        <dbReference type="SAM" id="MobiDB-lite"/>
    </source>
</evidence>
<dbReference type="Pfam" id="PF03479">
    <property type="entry name" value="PCC"/>
    <property type="match status" value="1"/>
</dbReference>
<dbReference type="GO" id="GO:0005634">
    <property type="term" value="C:nucleus"/>
    <property type="evidence" value="ECO:0007669"/>
    <property type="project" value="TreeGrafter"/>
</dbReference>
<feature type="compositionally biased region" description="Low complexity" evidence="5">
    <location>
        <begin position="190"/>
        <end position="208"/>
    </location>
</feature>
<feature type="domain" description="PPC" evidence="6">
    <location>
        <begin position="38"/>
        <end position="175"/>
    </location>
</feature>
<dbReference type="STRING" id="3827.A0A1S2YA68"/>
<dbReference type="InterPro" id="IPR005175">
    <property type="entry name" value="PPC_dom"/>
</dbReference>
<keyword evidence="4" id="KW-0539">Nucleus</keyword>
<evidence type="ECO:0000256" key="2">
    <source>
        <dbReference type="ARBA" id="ARBA00023125"/>
    </source>
</evidence>
<reference evidence="8" key="2">
    <citation type="submission" date="2025-08" db="UniProtKB">
        <authorList>
            <consortium name="RefSeq"/>
        </authorList>
    </citation>
    <scope>IDENTIFICATION</scope>
    <source>
        <tissue evidence="8">Etiolated seedlings</tissue>
    </source>
</reference>
<dbReference type="CDD" id="cd11378">
    <property type="entry name" value="DUF296"/>
    <property type="match status" value="1"/>
</dbReference>
<keyword evidence="2" id="KW-0238">DNA-binding</keyword>
<dbReference type="GeneID" id="101506865"/>
<name>A0A1S2YA68_CICAR</name>
<keyword evidence="3" id="KW-0804">Transcription</keyword>
<evidence type="ECO:0000313" key="8">
    <source>
        <dbReference type="RefSeq" id="XP_004501113.1"/>
    </source>
</evidence>
<evidence type="ECO:0000256" key="3">
    <source>
        <dbReference type="ARBA" id="ARBA00023163"/>
    </source>
</evidence>
<organism evidence="7 8">
    <name type="scientific">Cicer arietinum</name>
    <name type="common">Chickpea</name>
    <name type="synonym">Garbanzo</name>
    <dbReference type="NCBI Taxonomy" id="3827"/>
    <lineage>
        <taxon>Eukaryota</taxon>
        <taxon>Viridiplantae</taxon>
        <taxon>Streptophyta</taxon>
        <taxon>Embryophyta</taxon>
        <taxon>Tracheophyta</taxon>
        <taxon>Spermatophyta</taxon>
        <taxon>Magnoliopsida</taxon>
        <taxon>eudicotyledons</taxon>
        <taxon>Gunneridae</taxon>
        <taxon>Pentapetalae</taxon>
        <taxon>rosids</taxon>
        <taxon>fabids</taxon>
        <taxon>Fabales</taxon>
        <taxon>Fabaceae</taxon>
        <taxon>Papilionoideae</taxon>
        <taxon>50 kb inversion clade</taxon>
        <taxon>NPAAA clade</taxon>
        <taxon>Hologalegina</taxon>
        <taxon>IRL clade</taxon>
        <taxon>Cicereae</taxon>
        <taxon>Cicer</taxon>
    </lineage>
</organism>
<keyword evidence="1" id="KW-0805">Transcription regulation</keyword>
<dbReference type="PROSITE" id="PS51742">
    <property type="entry name" value="PPC"/>
    <property type="match status" value="1"/>
</dbReference>
<dbReference type="GO" id="GO:0003680">
    <property type="term" value="F:minor groove of adenine-thymine-rich DNA binding"/>
    <property type="evidence" value="ECO:0007669"/>
    <property type="project" value="InterPro"/>
</dbReference>
<feature type="region of interest" description="Disordered" evidence="5">
    <location>
        <begin position="188"/>
        <end position="215"/>
    </location>
</feature>
<evidence type="ECO:0000256" key="1">
    <source>
        <dbReference type="ARBA" id="ARBA00023015"/>
    </source>
</evidence>
<dbReference type="PANTHER" id="PTHR31100">
    <property type="entry name" value="AT-HOOK MOTIF NUCLEAR-LOCALIZED PROTEIN 15"/>
    <property type="match status" value="1"/>
</dbReference>
<keyword evidence="7" id="KW-1185">Reference proteome</keyword>
<protein>
    <submittedName>
        <fullName evidence="8">AT-hook motif nuclear-localized protein 20-like</fullName>
    </submittedName>
</protein>
<dbReference type="PANTHER" id="PTHR31100:SF51">
    <property type="entry name" value="AT-HOOK MOTIF NUCLEAR-LOCALIZED PROTEIN 29"/>
    <property type="match status" value="1"/>
</dbReference>
<accession>A0A1S2YA68</accession>
<sequence>MSERKENSSSVVSRRPRGRPLGSKNKSKAGMNMIVKYESPYALHSRVIEIAAGSDVLETIFNYAQRPPQGICILAGDGKVSHVTLRQSNGTILPLQGTFQIISISGTILPPSMPQAPTGLSVYLSSTTGQVVGGSVVPPLLASTPLLLMAACFADAELVKLPFLPSHHHPPSASAHLLDVIPIRNTDLNSPSSPIQPATATATATADSPPKPPRI</sequence>
<gene>
    <name evidence="8" type="primary">LOC101506865</name>
</gene>
<dbReference type="Proteomes" id="UP000087171">
    <property type="component" value="Chromosome Ca5"/>
</dbReference>
<dbReference type="eggNOG" id="ENOG502QV94">
    <property type="taxonomic scope" value="Eukaryota"/>
</dbReference>
<feature type="region of interest" description="Disordered" evidence="5">
    <location>
        <begin position="1"/>
        <end position="27"/>
    </location>
</feature>
<feature type="compositionally biased region" description="Low complexity" evidence="5">
    <location>
        <begin position="8"/>
        <end position="23"/>
    </location>
</feature>
<dbReference type="PaxDb" id="3827-XP_004501113.1"/>
<evidence type="ECO:0000259" key="6">
    <source>
        <dbReference type="PROSITE" id="PS51742"/>
    </source>
</evidence>
<dbReference type="RefSeq" id="XP_004501113.1">
    <property type="nucleotide sequence ID" value="XM_004501056.2"/>
</dbReference>